<dbReference type="Proteomes" id="UP001054252">
    <property type="component" value="Unassembled WGS sequence"/>
</dbReference>
<evidence type="ECO:0000313" key="2">
    <source>
        <dbReference type="Proteomes" id="UP001054252"/>
    </source>
</evidence>
<dbReference type="AlphaFoldDB" id="A0AAV5MR03"/>
<dbReference type="EMBL" id="BPVZ01000498">
    <property type="protein sequence ID" value="GKV51429.1"/>
    <property type="molecule type" value="Genomic_DNA"/>
</dbReference>
<comment type="caution">
    <text evidence="1">The sequence shown here is derived from an EMBL/GenBank/DDBJ whole genome shotgun (WGS) entry which is preliminary data.</text>
</comment>
<accession>A0AAV5MR03</accession>
<protein>
    <submittedName>
        <fullName evidence="1">Uncharacterized protein</fullName>
    </submittedName>
</protein>
<name>A0AAV5MR03_9ROSI</name>
<gene>
    <name evidence="1" type="ORF">SLEP1_g58087</name>
</gene>
<sequence length="34" mass="3834">MRMPVTFTNAVCLTLTHFGCDLDDIELYGRCGLQ</sequence>
<proteinExistence type="predicted"/>
<evidence type="ECO:0000313" key="1">
    <source>
        <dbReference type="EMBL" id="GKV51429.1"/>
    </source>
</evidence>
<keyword evidence="2" id="KW-1185">Reference proteome</keyword>
<organism evidence="1 2">
    <name type="scientific">Rubroshorea leprosula</name>
    <dbReference type="NCBI Taxonomy" id="152421"/>
    <lineage>
        <taxon>Eukaryota</taxon>
        <taxon>Viridiplantae</taxon>
        <taxon>Streptophyta</taxon>
        <taxon>Embryophyta</taxon>
        <taxon>Tracheophyta</taxon>
        <taxon>Spermatophyta</taxon>
        <taxon>Magnoliopsida</taxon>
        <taxon>eudicotyledons</taxon>
        <taxon>Gunneridae</taxon>
        <taxon>Pentapetalae</taxon>
        <taxon>rosids</taxon>
        <taxon>malvids</taxon>
        <taxon>Malvales</taxon>
        <taxon>Dipterocarpaceae</taxon>
        <taxon>Rubroshorea</taxon>
    </lineage>
</organism>
<reference evidence="1 2" key="1">
    <citation type="journal article" date="2021" name="Commun. Biol.">
        <title>The genome of Shorea leprosula (Dipterocarpaceae) highlights the ecological relevance of drought in aseasonal tropical rainforests.</title>
        <authorList>
            <person name="Ng K.K.S."/>
            <person name="Kobayashi M.J."/>
            <person name="Fawcett J.A."/>
            <person name="Hatakeyama M."/>
            <person name="Paape T."/>
            <person name="Ng C.H."/>
            <person name="Ang C.C."/>
            <person name="Tnah L.H."/>
            <person name="Lee C.T."/>
            <person name="Nishiyama T."/>
            <person name="Sese J."/>
            <person name="O'Brien M.J."/>
            <person name="Copetti D."/>
            <person name="Mohd Noor M.I."/>
            <person name="Ong R.C."/>
            <person name="Putra M."/>
            <person name="Sireger I.Z."/>
            <person name="Indrioko S."/>
            <person name="Kosugi Y."/>
            <person name="Izuno A."/>
            <person name="Isagi Y."/>
            <person name="Lee S.L."/>
            <person name="Shimizu K.K."/>
        </authorList>
    </citation>
    <scope>NUCLEOTIDE SEQUENCE [LARGE SCALE GENOMIC DNA]</scope>
    <source>
        <strain evidence="1">214</strain>
    </source>
</reference>